<dbReference type="Proteomes" id="UP000228985">
    <property type="component" value="Segment"/>
</dbReference>
<evidence type="ECO:0000313" key="2">
    <source>
        <dbReference type="EMBL" id="ATN93692.1"/>
    </source>
</evidence>
<organism evidence="2 3">
    <name type="scientific">Streptomyces phage Scap1</name>
    <dbReference type="NCBI Taxonomy" id="2041354"/>
    <lineage>
        <taxon>Viruses</taxon>
        <taxon>Duplodnaviria</taxon>
        <taxon>Heunggongvirae</taxon>
        <taxon>Uroviricota</taxon>
        <taxon>Caudoviricetes</taxon>
        <taxon>Scapunavirus</taxon>
        <taxon>Scapunavirus scap1</taxon>
    </lineage>
</organism>
<sequence>MSPRNAFEHNEEEDNRIYTTLPPAPDGQRYEWELQDDGSIKIRLVEK</sequence>
<accession>A0A2D1GNQ0</accession>
<feature type="region of interest" description="Disordered" evidence="1">
    <location>
        <begin position="1"/>
        <end position="30"/>
    </location>
</feature>
<gene>
    <name evidence="2" type="ORF">SEA_SCAP1_43</name>
</gene>
<protein>
    <submittedName>
        <fullName evidence="2">Uncharacterized protein</fullName>
    </submittedName>
</protein>
<name>A0A2D1GNQ0_9CAUD</name>
<reference evidence="2 3" key="1">
    <citation type="submission" date="2017-09" db="EMBL/GenBank/DDBJ databases">
        <authorList>
            <person name="Ehlers B."/>
            <person name="Leendertz F.H."/>
        </authorList>
    </citation>
    <scope>NUCLEOTIDE SEQUENCE [LARGE SCALE GENOMIC DNA]</scope>
</reference>
<proteinExistence type="predicted"/>
<dbReference type="EMBL" id="MF975637">
    <property type="protein sequence ID" value="ATN93692.1"/>
    <property type="molecule type" value="Genomic_DNA"/>
</dbReference>
<evidence type="ECO:0000313" key="3">
    <source>
        <dbReference type="Proteomes" id="UP000228985"/>
    </source>
</evidence>
<keyword evidence="3" id="KW-1185">Reference proteome</keyword>
<evidence type="ECO:0000256" key="1">
    <source>
        <dbReference type="SAM" id="MobiDB-lite"/>
    </source>
</evidence>